<evidence type="ECO:0000256" key="1">
    <source>
        <dbReference type="SAM" id="MobiDB-lite"/>
    </source>
</evidence>
<dbReference type="InterPro" id="IPR015424">
    <property type="entry name" value="PyrdxlP-dep_Trfase"/>
</dbReference>
<dbReference type="InterPro" id="IPR015421">
    <property type="entry name" value="PyrdxlP-dep_Trfase_major"/>
</dbReference>
<dbReference type="EMBL" id="JAUZMY010000030">
    <property type="protein sequence ID" value="MEE2040528.1"/>
    <property type="molecule type" value="Genomic_DNA"/>
</dbReference>
<evidence type="ECO:0000313" key="3">
    <source>
        <dbReference type="EMBL" id="MEE2040528.1"/>
    </source>
</evidence>
<dbReference type="InterPro" id="IPR000192">
    <property type="entry name" value="Aminotrans_V_dom"/>
</dbReference>
<feature type="domain" description="Aminotransferase class V" evidence="2">
    <location>
        <begin position="91"/>
        <end position="298"/>
    </location>
</feature>
<dbReference type="PANTHER" id="PTHR43586">
    <property type="entry name" value="CYSTEINE DESULFURASE"/>
    <property type="match status" value="1"/>
</dbReference>
<comment type="caution">
    <text evidence="3">The sequence shown here is derived from an EMBL/GenBank/DDBJ whole genome shotgun (WGS) entry which is preliminary data.</text>
</comment>
<feature type="region of interest" description="Disordered" evidence="1">
    <location>
        <begin position="1"/>
        <end position="28"/>
    </location>
</feature>
<keyword evidence="3" id="KW-0032">Aminotransferase</keyword>
<keyword evidence="4" id="KW-1185">Reference proteome</keyword>
<feature type="compositionally biased region" description="Polar residues" evidence="1">
    <location>
        <begin position="11"/>
        <end position="28"/>
    </location>
</feature>
<dbReference type="PANTHER" id="PTHR43586:SF21">
    <property type="entry name" value="PYRIDOXAL PHOSPHATE (PLP)-DEPENDENT ASPARTATE AMINOTRANSFERASE SUPERFAMILY"/>
    <property type="match status" value="1"/>
</dbReference>
<proteinExistence type="predicted"/>
<organism evidence="3 4">
    <name type="scientific">Nocardiopsis codii</name>
    <dbReference type="NCBI Taxonomy" id="3065942"/>
    <lineage>
        <taxon>Bacteria</taxon>
        <taxon>Bacillati</taxon>
        <taxon>Actinomycetota</taxon>
        <taxon>Actinomycetes</taxon>
        <taxon>Streptosporangiales</taxon>
        <taxon>Nocardiopsidaceae</taxon>
        <taxon>Nocardiopsis</taxon>
    </lineage>
</organism>
<gene>
    <name evidence="3" type="ORF">Q8791_25220</name>
</gene>
<name>A0ABU7KE70_9ACTN</name>
<dbReference type="Gene3D" id="3.40.640.10">
    <property type="entry name" value="Type I PLP-dependent aspartate aminotransferase-like (Major domain)"/>
    <property type="match status" value="1"/>
</dbReference>
<evidence type="ECO:0000313" key="4">
    <source>
        <dbReference type="Proteomes" id="UP001356095"/>
    </source>
</evidence>
<reference evidence="3 4" key="1">
    <citation type="submission" date="2023-08" db="EMBL/GenBank/DDBJ databases">
        <authorList>
            <person name="Girao M."/>
            <person name="Carvalho M.F."/>
        </authorList>
    </citation>
    <scope>NUCLEOTIDE SEQUENCE [LARGE SCALE GENOMIC DNA]</scope>
    <source>
        <strain evidence="3 4">CT-R113</strain>
    </source>
</reference>
<feature type="compositionally biased region" description="Basic and acidic residues" evidence="1">
    <location>
        <begin position="1"/>
        <end position="10"/>
    </location>
</feature>
<keyword evidence="3" id="KW-0808">Transferase</keyword>
<dbReference type="Pfam" id="PF00266">
    <property type="entry name" value="Aminotran_5"/>
    <property type="match status" value="1"/>
</dbReference>
<dbReference type="Proteomes" id="UP001356095">
    <property type="component" value="Unassembled WGS sequence"/>
</dbReference>
<dbReference type="GO" id="GO:0008483">
    <property type="term" value="F:transaminase activity"/>
    <property type="evidence" value="ECO:0007669"/>
    <property type="project" value="UniProtKB-KW"/>
</dbReference>
<dbReference type="SUPFAM" id="SSF53383">
    <property type="entry name" value="PLP-dependent transferases"/>
    <property type="match status" value="1"/>
</dbReference>
<sequence length="351" mass="37220">MHDSSRDRLRSAQQQFSPETTYLNTATHGLTPRTALHDLERHLRAVGAGRFSPGDADPGIAAARGAYARLTGVPVERVAIGAHASQFVGTIAASLPPGSEVLTAAREFSSVVHPFLAREPYGVRVREVPLDRLADEVGPGTTLVAVSAVQSSDGAVAPLEDLLAACAGHGARLMLDTTQAGWLPLPLERVDYTVCSAYKWLLGPRGCSFLTGTSEALADLAPLAANWYAAPEPWNALYGGPLRLADGARRLDLPPVWFSWVGLTPALELVEEVGVETIREHDAGLGDRLLTALDLAPAGSAIVSLAVSEDASRRVAEAGIAASTRDGRLRVSFHLYNTEEDVDRLVKALTA</sequence>
<dbReference type="InterPro" id="IPR015422">
    <property type="entry name" value="PyrdxlP-dep_Trfase_small"/>
</dbReference>
<protein>
    <submittedName>
        <fullName evidence="3">Aminotransferase class V-fold PLP-dependent enzyme</fullName>
    </submittedName>
</protein>
<dbReference type="Gene3D" id="3.90.1150.10">
    <property type="entry name" value="Aspartate Aminotransferase, domain 1"/>
    <property type="match status" value="1"/>
</dbReference>
<accession>A0ABU7KE70</accession>
<evidence type="ECO:0000259" key="2">
    <source>
        <dbReference type="Pfam" id="PF00266"/>
    </source>
</evidence>
<dbReference type="RefSeq" id="WP_330094294.1">
    <property type="nucleotide sequence ID" value="NZ_JAUZMY010000030.1"/>
</dbReference>